<dbReference type="Proteomes" id="UP001477870">
    <property type="component" value="Unassembled WGS sequence"/>
</dbReference>
<dbReference type="SUPFAM" id="SSF54197">
    <property type="entry name" value="HIT-like"/>
    <property type="match status" value="1"/>
</dbReference>
<dbReference type="PIRSF" id="PIRSF000714">
    <property type="entry name" value="HIT"/>
    <property type="match status" value="1"/>
</dbReference>
<keyword evidence="3" id="KW-0489">Methyltransferase</keyword>
<dbReference type="InterPro" id="IPR011146">
    <property type="entry name" value="HIT-like"/>
</dbReference>
<organism evidence="3 4">
    <name type="scientific">Ahrensia kielensis</name>
    <dbReference type="NCBI Taxonomy" id="76980"/>
    <lineage>
        <taxon>Bacteria</taxon>
        <taxon>Pseudomonadati</taxon>
        <taxon>Pseudomonadota</taxon>
        <taxon>Alphaproteobacteria</taxon>
        <taxon>Hyphomicrobiales</taxon>
        <taxon>Ahrensiaceae</taxon>
        <taxon>Ahrensia</taxon>
    </lineage>
</organism>
<keyword evidence="3" id="KW-0808">Transferase</keyword>
<dbReference type="Pfam" id="PF01230">
    <property type="entry name" value="HIT"/>
    <property type="match status" value="1"/>
</dbReference>
<gene>
    <name evidence="3" type="ORF">WNY59_14970</name>
</gene>
<reference evidence="3 4" key="1">
    <citation type="submission" date="2024-03" db="EMBL/GenBank/DDBJ databases">
        <title>Community enrichment and isolation of bacterial strains for fucoidan degradation.</title>
        <authorList>
            <person name="Sichert A."/>
        </authorList>
    </citation>
    <scope>NUCLEOTIDE SEQUENCE [LARGE SCALE GENOMIC DNA]</scope>
    <source>
        <strain evidence="3 4">AS62</strain>
    </source>
</reference>
<dbReference type="EC" id="2.1.1.-" evidence="3"/>
<feature type="domain" description="HIT" evidence="2">
    <location>
        <begin position="36"/>
        <end position="105"/>
    </location>
</feature>
<sequence length="138" mass="15462">MTDFKLDSRLSADTMEIGESGLCRLLLMNDSRFPWLIMVPRRHDITEMHELTPLDQTVLTFEIAQISELLKDITGCKKINIGALGNMVPQLHIHIIGRNEGDAAWPGPVWGSGKAVPYDKEPLKSFIERFSSALQQAS</sequence>
<accession>A0ABU9TAV3</accession>
<name>A0ABU9TAV3_9HYPH</name>
<dbReference type="RefSeq" id="WP_342849100.1">
    <property type="nucleotide sequence ID" value="NZ_JBBMQO010000008.1"/>
</dbReference>
<dbReference type="GO" id="GO:0032259">
    <property type="term" value="P:methylation"/>
    <property type="evidence" value="ECO:0007669"/>
    <property type="project" value="UniProtKB-KW"/>
</dbReference>
<evidence type="ECO:0000259" key="2">
    <source>
        <dbReference type="PROSITE" id="PS51084"/>
    </source>
</evidence>
<dbReference type="InterPro" id="IPR026026">
    <property type="entry name" value="HIT_Hint"/>
</dbReference>
<dbReference type="GO" id="GO:0008168">
    <property type="term" value="F:methyltransferase activity"/>
    <property type="evidence" value="ECO:0007669"/>
    <property type="project" value="UniProtKB-KW"/>
</dbReference>
<evidence type="ECO:0000313" key="3">
    <source>
        <dbReference type="EMBL" id="MEM5502893.1"/>
    </source>
</evidence>
<dbReference type="InterPro" id="IPR036265">
    <property type="entry name" value="HIT-like_sf"/>
</dbReference>
<dbReference type="EMBL" id="JBBMQO010000008">
    <property type="protein sequence ID" value="MEM5502893.1"/>
    <property type="molecule type" value="Genomic_DNA"/>
</dbReference>
<comment type="caution">
    <text evidence="1">Lacks conserved residue(s) required for the propagation of feature annotation.</text>
</comment>
<dbReference type="PROSITE" id="PS51084">
    <property type="entry name" value="HIT_2"/>
    <property type="match status" value="1"/>
</dbReference>
<proteinExistence type="predicted"/>
<evidence type="ECO:0000313" key="4">
    <source>
        <dbReference type="Proteomes" id="UP001477870"/>
    </source>
</evidence>
<comment type="caution">
    <text evidence="3">The sequence shown here is derived from an EMBL/GenBank/DDBJ whole genome shotgun (WGS) entry which is preliminary data.</text>
</comment>
<evidence type="ECO:0000256" key="1">
    <source>
        <dbReference type="PROSITE-ProRule" id="PRU00464"/>
    </source>
</evidence>
<keyword evidence="4" id="KW-1185">Reference proteome</keyword>
<dbReference type="Gene3D" id="3.30.428.10">
    <property type="entry name" value="HIT-like"/>
    <property type="match status" value="1"/>
</dbReference>
<protein>
    <submittedName>
        <fullName evidence="3">HIT family protein</fullName>
        <ecNumber evidence="3">2.1.1.-</ecNumber>
    </submittedName>
</protein>